<dbReference type="AlphaFoldDB" id="A0AAU9D5V2"/>
<name>A0AAU9D5V2_9BACT</name>
<comment type="catalytic activity">
    <reaction evidence="1 9 10">
        <text>[protein]-peptidylproline (omega=180) = [protein]-peptidylproline (omega=0)</text>
        <dbReference type="Rhea" id="RHEA:16237"/>
        <dbReference type="Rhea" id="RHEA-COMP:10747"/>
        <dbReference type="Rhea" id="RHEA-COMP:10748"/>
        <dbReference type="ChEBI" id="CHEBI:83833"/>
        <dbReference type="ChEBI" id="CHEBI:83834"/>
        <dbReference type="EC" id="5.2.1.8"/>
    </reaction>
</comment>
<evidence type="ECO:0000256" key="6">
    <source>
        <dbReference type="ARBA" id="ARBA00023186"/>
    </source>
</evidence>
<dbReference type="KEGG" id="fax:FUAX_06180"/>
<comment type="similarity">
    <text evidence="3 10">Belongs to the FKBP-type PPIase family.</text>
</comment>
<feature type="domain" description="PPIase FKBP-type" evidence="11">
    <location>
        <begin position="7"/>
        <end position="88"/>
    </location>
</feature>
<keyword evidence="5 9" id="KW-0697">Rotamase</keyword>
<protein>
    <recommendedName>
        <fullName evidence="10">Peptidyl-prolyl cis-trans isomerase</fullName>
        <ecNumber evidence="10">5.2.1.8</ecNumber>
    </recommendedName>
</protein>
<evidence type="ECO:0000313" key="13">
    <source>
        <dbReference type="Proteomes" id="UP001348817"/>
    </source>
</evidence>
<gene>
    <name evidence="12" type="ORF">FUAX_06180</name>
</gene>
<evidence type="ECO:0000313" key="12">
    <source>
        <dbReference type="EMBL" id="BDD08186.1"/>
    </source>
</evidence>
<dbReference type="PANTHER" id="PTHR47861">
    <property type="entry name" value="FKBP-TYPE PEPTIDYL-PROLYL CIS-TRANS ISOMERASE SLYD"/>
    <property type="match status" value="1"/>
</dbReference>
<dbReference type="RefSeq" id="WP_338393463.1">
    <property type="nucleotide sequence ID" value="NZ_AP025314.1"/>
</dbReference>
<evidence type="ECO:0000256" key="7">
    <source>
        <dbReference type="ARBA" id="ARBA00023235"/>
    </source>
</evidence>
<sequence>MATAKKGDQVQVHYTGRLTDETVFDSSEGREPLGFQVGAGQMIKGFDVAVEGMAIGDKKTVTLAPEEAYGDHRPELIFDVKKADLPADLKPEVGQTLYSQTPQGPQPLKVVEVNDAGIKVDANHALAGKELVFDIELVAIG</sequence>
<dbReference type="GO" id="GO:0042026">
    <property type="term" value="P:protein refolding"/>
    <property type="evidence" value="ECO:0007669"/>
    <property type="project" value="UniProtKB-ARBA"/>
</dbReference>
<dbReference type="Proteomes" id="UP001348817">
    <property type="component" value="Chromosome"/>
</dbReference>
<dbReference type="InterPro" id="IPR001179">
    <property type="entry name" value="PPIase_FKBP_dom"/>
</dbReference>
<proteinExistence type="inferred from homology"/>
<comment type="subcellular location">
    <subcellularLocation>
        <location evidence="2">Cytoplasm</location>
    </subcellularLocation>
</comment>
<dbReference type="Gene3D" id="3.10.50.40">
    <property type="match status" value="1"/>
</dbReference>
<evidence type="ECO:0000256" key="5">
    <source>
        <dbReference type="ARBA" id="ARBA00023110"/>
    </source>
</evidence>
<dbReference type="PANTHER" id="PTHR47861:SF3">
    <property type="entry name" value="FKBP-TYPE PEPTIDYL-PROLYL CIS-TRANS ISOMERASE SLYD"/>
    <property type="match status" value="1"/>
</dbReference>
<evidence type="ECO:0000256" key="3">
    <source>
        <dbReference type="ARBA" id="ARBA00006577"/>
    </source>
</evidence>
<dbReference type="Pfam" id="PF00254">
    <property type="entry name" value="FKBP_C"/>
    <property type="match status" value="1"/>
</dbReference>
<comment type="function">
    <text evidence="8">Also involved in hydrogenase metallocenter assembly, probably by participating in the nickel insertion step. This function in hydrogenase biosynthesis requires chaperone activity and the presence of the metal-binding domain, but not PPIase activity.</text>
</comment>
<evidence type="ECO:0000256" key="8">
    <source>
        <dbReference type="ARBA" id="ARBA00037071"/>
    </source>
</evidence>
<evidence type="ECO:0000256" key="2">
    <source>
        <dbReference type="ARBA" id="ARBA00004496"/>
    </source>
</evidence>
<evidence type="ECO:0000256" key="9">
    <source>
        <dbReference type="PROSITE-ProRule" id="PRU00277"/>
    </source>
</evidence>
<dbReference type="GO" id="GO:0003755">
    <property type="term" value="F:peptidyl-prolyl cis-trans isomerase activity"/>
    <property type="evidence" value="ECO:0007669"/>
    <property type="project" value="UniProtKB-UniRule"/>
</dbReference>
<dbReference type="SUPFAM" id="SSF54534">
    <property type="entry name" value="FKBP-like"/>
    <property type="match status" value="1"/>
</dbReference>
<evidence type="ECO:0000256" key="10">
    <source>
        <dbReference type="RuleBase" id="RU003915"/>
    </source>
</evidence>
<evidence type="ECO:0000256" key="4">
    <source>
        <dbReference type="ARBA" id="ARBA00022490"/>
    </source>
</evidence>
<keyword evidence="13" id="KW-1185">Reference proteome</keyword>
<keyword evidence="6" id="KW-0143">Chaperone</keyword>
<evidence type="ECO:0000256" key="1">
    <source>
        <dbReference type="ARBA" id="ARBA00000971"/>
    </source>
</evidence>
<evidence type="ECO:0000259" key="11">
    <source>
        <dbReference type="PROSITE" id="PS50059"/>
    </source>
</evidence>
<reference evidence="12 13" key="1">
    <citation type="submission" date="2021-12" db="EMBL/GenBank/DDBJ databases">
        <title>Genome sequencing of bacteria with rrn-lacking chromosome and rrn-plasmid.</title>
        <authorList>
            <person name="Anda M."/>
            <person name="Iwasaki W."/>
        </authorList>
    </citation>
    <scope>NUCLEOTIDE SEQUENCE [LARGE SCALE GENOMIC DNA]</scope>
    <source>
        <strain evidence="12 13">DSM 100852</strain>
    </source>
</reference>
<dbReference type="PROSITE" id="PS50059">
    <property type="entry name" value="FKBP_PPIASE"/>
    <property type="match status" value="1"/>
</dbReference>
<keyword evidence="7 9" id="KW-0413">Isomerase</keyword>
<dbReference type="EC" id="5.2.1.8" evidence="10"/>
<keyword evidence="4" id="KW-0963">Cytoplasm</keyword>
<organism evidence="12 13">
    <name type="scientific">Fulvitalea axinellae</name>
    <dbReference type="NCBI Taxonomy" id="1182444"/>
    <lineage>
        <taxon>Bacteria</taxon>
        <taxon>Pseudomonadati</taxon>
        <taxon>Bacteroidota</taxon>
        <taxon>Cytophagia</taxon>
        <taxon>Cytophagales</taxon>
        <taxon>Persicobacteraceae</taxon>
        <taxon>Fulvitalea</taxon>
    </lineage>
</organism>
<accession>A0AAU9D5V2</accession>
<dbReference type="EMBL" id="AP025314">
    <property type="protein sequence ID" value="BDD08186.1"/>
    <property type="molecule type" value="Genomic_DNA"/>
</dbReference>
<dbReference type="GO" id="GO:0005737">
    <property type="term" value="C:cytoplasm"/>
    <property type="evidence" value="ECO:0007669"/>
    <property type="project" value="UniProtKB-SubCell"/>
</dbReference>
<dbReference type="InterPro" id="IPR046357">
    <property type="entry name" value="PPIase_dom_sf"/>
</dbReference>